<organism evidence="3 4">
    <name type="scientific">Caballeronia choica</name>
    <dbReference type="NCBI Taxonomy" id="326476"/>
    <lineage>
        <taxon>Bacteria</taxon>
        <taxon>Pseudomonadati</taxon>
        <taxon>Pseudomonadota</taxon>
        <taxon>Betaproteobacteria</taxon>
        <taxon>Burkholderiales</taxon>
        <taxon>Burkholderiaceae</taxon>
        <taxon>Caballeronia</taxon>
    </lineage>
</organism>
<dbReference type="InterPro" id="IPR001789">
    <property type="entry name" value="Sig_transdc_resp-reg_receiver"/>
</dbReference>
<evidence type="ECO:0000256" key="1">
    <source>
        <dbReference type="PROSITE-ProRule" id="PRU00169"/>
    </source>
</evidence>
<comment type="caution">
    <text evidence="3">The sequence shown here is derived from an EMBL/GenBank/DDBJ whole genome shotgun (WGS) entry which is preliminary data.</text>
</comment>
<proteinExistence type="predicted"/>
<dbReference type="OrthoDB" id="9105265at2"/>
<dbReference type="SUPFAM" id="SSF52172">
    <property type="entry name" value="CheY-like"/>
    <property type="match status" value="1"/>
</dbReference>
<keyword evidence="1" id="KW-0597">Phosphoprotein</keyword>
<dbReference type="InterPro" id="IPR011006">
    <property type="entry name" value="CheY-like_superfamily"/>
</dbReference>
<evidence type="ECO:0000259" key="2">
    <source>
        <dbReference type="PROSITE" id="PS50110"/>
    </source>
</evidence>
<reference evidence="3" key="1">
    <citation type="submission" date="2016-01" db="EMBL/GenBank/DDBJ databases">
        <authorList>
            <person name="Peeters C."/>
        </authorList>
    </citation>
    <scope>NUCLEOTIDE SEQUENCE [LARGE SCALE GENOMIC DNA]</scope>
    <source>
        <strain evidence="3">LMG 22940</strain>
    </source>
</reference>
<keyword evidence="4" id="KW-1185">Reference proteome</keyword>
<dbReference type="EMBL" id="FCON02000028">
    <property type="protein sequence ID" value="SAL59613.1"/>
    <property type="molecule type" value="Genomic_DNA"/>
</dbReference>
<dbReference type="PROSITE" id="PS50110">
    <property type="entry name" value="RESPONSE_REGULATORY"/>
    <property type="match status" value="1"/>
</dbReference>
<dbReference type="Gene3D" id="3.40.50.2300">
    <property type="match status" value="1"/>
</dbReference>
<feature type="modified residue" description="4-aspartylphosphate" evidence="1">
    <location>
        <position position="78"/>
    </location>
</feature>
<dbReference type="RefSeq" id="WP_087645126.1">
    <property type="nucleotide sequence ID" value="NZ_FCON02000028.1"/>
</dbReference>
<sequence length="151" mass="16951">MTSRAAEASSAQFALWQRKTVKATKDARRVLVAHPDPSVGESLVVLLCLKAFQAKHAIDVAATRSILDQWRPYAIFLDTRIGGLDDDAFVREIDLLKGNEHGLLIAMSSFMPEESVERLKEVGFDGHCRRPCPMWQMADLLEGFFSCDLER</sequence>
<dbReference type="GO" id="GO:0000160">
    <property type="term" value="P:phosphorelay signal transduction system"/>
    <property type="evidence" value="ECO:0007669"/>
    <property type="project" value="InterPro"/>
</dbReference>
<dbReference type="AlphaFoldDB" id="A0A158ITK0"/>
<dbReference type="Proteomes" id="UP000054770">
    <property type="component" value="Unassembled WGS sequence"/>
</dbReference>
<accession>A0A158ITK0</accession>
<name>A0A158ITK0_9BURK</name>
<protein>
    <submittedName>
        <fullName evidence="3">Response regulator</fullName>
    </submittedName>
</protein>
<gene>
    <name evidence="3" type="ORF">AWB68_02997</name>
</gene>
<evidence type="ECO:0000313" key="3">
    <source>
        <dbReference type="EMBL" id="SAL59613.1"/>
    </source>
</evidence>
<feature type="domain" description="Response regulatory" evidence="2">
    <location>
        <begin position="29"/>
        <end position="145"/>
    </location>
</feature>
<evidence type="ECO:0000313" key="4">
    <source>
        <dbReference type="Proteomes" id="UP000054770"/>
    </source>
</evidence>